<dbReference type="AlphaFoldDB" id="A0A1I4V102"/>
<keyword evidence="3" id="KW-1185">Reference proteome</keyword>
<comment type="similarity">
    <text evidence="1">Belongs to the UPF0166 family.</text>
</comment>
<dbReference type="InterPro" id="IPR003793">
    <property type="entry name" value="UPF0166"/>
</dbReference>
<dbReference type="EMBL" id="FOVE01000001">
    <property type="protein sequence ID" value="SFM94733.1"/>
    <property type="molecule type" value="Genomic_DNA"/>
</dbReference>
<dbReference type="SUPFAM" id="SSF54913">
    <property type="entry name" value="GlnB-like"/>
    <property type="match status" value="1"/>
</dbReference>
<evidence type="ECO:0000313" key="3">
    <source>
        <dbReference type="Proteomes" id="UP000242869"/>
    </source>
</evidence>
<dbReference type="PANTHER" id="PTHR35983">
    <property type="entry name" value="UPF0166 PROTEIN TM_0021"/>
    <property type="match status" value="1"/>
</dbReference>
<evidence type="ECO:0000313" key="2">
    <source>
        <dbReference type="EMBL" id="SFM94733.1"/>
    </source>
</evidence>
<dbReference type="RefSeq" id="WP_091189509.1">
    <property type="nucleotide sequence ID" value="NZ_FOVE01000001.1"/>
</dbReference>
<dbReference type="InterPro" id="IPR011322">
    <property type="entry name" value="N-reg_PII-like_a/b"/>
</dbReference>
<dbReference type="InterPro" id="IPR015867">
    <property type="entry name" value="N-reg_PII/ATP_PRibTrfase_C"/>
</dbReference>
<dbReference type="STRING" id="83765.SAMN05660284_00066"/>
<dbReference type="OrthoDB" id="5339790at2"/>
<proteinExistence type="inferred from homology"/>
<dbReference type="PANTHER" id="PTHR35983:SF1">
    <property type="entry name" value="UPF0166 PROTEIN TM_0021"/>
    <property type="match status" value="1"/>
</dbReference>
<protein>
    <submittedName>
        <fullName evidence="2">Uncharacterized ACR, COG1993</fullName>
    </submittedName>
</protein>
<accession>A0A1I4V102</accession>
<gene>
    <name evidence="2" type="ORF">SAMN05660284_00066</name>
</gene>
<reference evidence="3" key="1">
    <citation type="submission" date="2016-10" db="EMBL/GenBank/DDBJ databases">
        <authorList>
            <person name="Varghese N."/>
            <person name="Submissions S."/>
        </authorList>
    </citation>
    <scope>NUCLEOTIDE SEQUENCE [LARGE SCALE GENOMIC DNA]</scope>
    <source>
        <strain evidence="3">DSM 6150</strain>
    </source>
</reference>
<dbReference type="Pfam" id="PF02641">
    <property type="entry name" value="DUF190"/>
    <property type="match status" value="1"/>
</dbReference>
<dbReference type="Gene3D" id="3.30.70.120">
    <property type="match status" value="1"/>
</dbReference>
<organism evidence="2 3">
    <name type="scientific">Formivibrio citricus</name>
    <dbReference type="NCBI Taxonomy" id="83765"/>
    <lineage>
        <taxon>Bacteria</taxon>
        <taxon>Pseudomonadati</taxon>
        <taxon>Pseudomonadota</taxon>
        <taxon>Betaproteobacteria</taxon>
        <taxon>Neisseriales</taxon>
        <taxon>Chitinibacteraceae</taxon>
        <taxon>Formivibrio</taxon>
    </lineage>
</organism>
<name>A0A1I4V102_9NEIS</name>
<sequence length="106" mass="11966">MQGHYLKFIMQEKEHHQGLPLYEWLLREARKLGLPGGSAFRAIAGFGHSGVLHDAAFIELAGEEPVEVVFALSDADKTRLLDYLRHTKLQLFYVSIPAEFDRLGGE</sequence>
<dbReference type="Proteomes" id="UP000242869">
    <property type="component" value="Unassembled WGS sequence"/>
</dbReference>
<evidence type="ECO:0000256" key="1">
    <source>
        <dbReference type="ARBA" id="ARBA00010554"/>
    </source>
</evidence>